<evidence type="ECO:0000256" key="1">
    <source>
        <dbReference type="SAM" id="Phobius"/>
    </source>
</evidence>
<dbReference type="PATRIC" id="fig|331679.3.peg.1670"/>
<feature type="transmembrane region" description="Helical" evidence="1">
    <location>
        <begin position="21"/>
        <end position="52"/>
    </location>
</feature>
<proteinExistence type="predicted"/>
<dbReference type="Proteomes" id="UP000051859">
    <property type="component" value="Unassembled WGS sequence"/>
</dbReference>
<dbReference type="EMBL" id="JQBX01000007">
    <property type="protein sequence ID" value="KRN94217.1"/>
    <property type="molecule type" value="Genomic_DNA"/>
</dbReference>
<dbReference type="RefSeq" id="WP_057802640.1">
    <property type="nucleotide sequence ID" value="NZ_JQBX01000007.1"/>
</dbReference>
<dbReference type="STRING" id="331679.IV81_GL001634"/>
<keyword evidence="1" id="KW-1133">Transmembrane helix</keyword>
<organism evidence="2 3">
    <name type="scientific">Pediococcus stilesii</name>
    <dbReference type="NCBI Taxonomy" id="331679"/>
    <lineage>
        <taxon>Bacteria</taxon>
        <taxon>Bacillati</taxon>
        <taxon>Bacillota</taxon>
        <taxon>Bacilli</taxon>
        <taxon>Lactobacillales</taxon>
        <taxon>Lactobacillaceae</taxon>
        <taxon>Pediococcus</taxon>
    </lineage>
</organism>
<keyword evidence="1" id="KW-0812">Transmembrane</keyword>
<feature type="transmembrane region" description="Helical" evidence="1">
    <location>
        <begin position="72"/>
        <end position="94"/>
    </location>
</feature>
<evidence type="ECO:0000313" key="2">
    <source>
        <dbReference type="EMBL" id="KRN94217.1"/>
    </source>
</evidence>
<protein>
    <submittedName>
        <fullName evidence="2">Uncharacterized protein</fullName>
    </submittedName>
</protein>
<keyword evidence="3" id="KW-1185">Reference proteome</keyword>
<sequence length="167" mass="20011">MKDEKQRQQLYTDEYFEKGHILLKIWQTIVAIFGWLCVFIPLVITITSFWAAYNPKIPHIWSYDEGIFEIKFIAVILLFSFAMASLFAVSMTLIQNRRRDRLVEQWPTFNPINQKKRENELGKFMDERFGPKDFRENVRYYEVQPEQNLDTDQIKSIYKKSNLDDLG</sequence>
<keyword evidence="1" id="KW-0472">Membrane</keyword>
<gene>
    <name evidence="2" type="ORF">IV81_GL001634</name>
</gene>
<evidence type="ECO:0000313" key="3">
    <source>
        <dbReference type="Proteomes" id="UP000051859"/>
    </source>
</evidence>
<dbReference type="AlphaFoldDB" id="A0A0R2KXK9"/>
<name>A0A0R2KXK9_9LACO</name>
<reference evidence="2 3" key="1">
    <citation type="journal article" date="2015" name="Genome Announc.">
        <title>Expanding the biotechnology potential of lactobacilli through comparative genomics of 213 strains and associated genera.</title>
        <authorList>
            <person name="Sun Z."/>
            <person name="Harris H.M."/>
            <person name="McCann A."/>
            <person name="Guo C."/>
            <person name="Argimon S."/>
            <person name="Zhang W."/>
            <person name="Yang X."/>
            <person name="Jeffery I.B."/>
            <person name="Cooney J.C."/>
            <person name="Kagawa T.F."/>
            <person name="Liu W."/>
            <person name="Song Y."/>
            <person name="Salvetti E."/>
            <person name="Wrobel A."/>
            <person name="Rasinkangas P."/>
            <person name="Parkhill J."/>
            <person name="Rea M.C."/>
            <person name="O'Sullivan O."/>
            <person name="Ritari J."/>
            <person name="Douillard F.P."/>
            <person name="Paul Ross R."/>
            <person name="Yang R."/>
            <person name="Briner A.E."/>
            <person name="Felis G.E."/>
            <person name="de Vos W.M."/>
            <person name="Barrangou R."/>
            <person name="Klaenhammer T.R."/>
            <person name="Caufield P.W."/>
            <person name="Cui Y."/>
            <person name="Zhang H."/>
            <person name="O'Toole P.W."/>
        </authorList>
    </citation>
    <scope>NUCLEOTIDE SEQUENCE [LARGE SCALE GENOMIC DNA]</scope>
    <source>
        <strain evidence="2 3">DSM 18001</strain>
    </source>
</reference>
<comment type="caution">
    <text evidence="2">The sequence shown here is derived from an EMBL/GenBank/DDBJ whole genome shotgun (WGS) entry which is preliminary data.</text>
</comment>
<accession>A0A0R2KXK9</accession>